<proteinExistence type="predicted"/>
<feature type="transmembrane region" description="Helical" evidence="1">
    <location>
        <begin position="12"/>
        <end position="32"/>
    </location>
</feature>
<evidence type="ECO:0000256" key="1">
    <source>
        <dbReference type="SAM" id="Phobius"/>
    </source>
</evidence>
<dbReference type="WBParaSite" id="EVEC_0000167201-mRNA-1">
    <property type="protein sequence ID" value="EVEC_0000167201-mRNA-1"/>
    <property type="gene ID" value="EVEC_0000167201"/>
</dbReference>
<reference evidence="4" key="1">
    <citation type="submission" date="2017-02" db="UniProtKB">
        <authorList>
            <consortium name="WormBaseParasite"/>
        </authorList>
    </citation>
    <scope>IDENTIFICATION</scope>
</reference>
<keyword evidence="1" id="KW-1133">Transmembrane helix</keyword>
<dbReference type="AlphaFoldDB" id="A0A0N4UW25"/>
<reference evidence="2 3" key="2">
    <citation type="submission" date="2018-10" db="EMBL/GenBank/DDBJ databases">
        <authorList>
            <consortium name="Pathogen Informatics"/>
        </authorList>
    </citation>
    <scope>NUCLEOTIDE SEQUENCE [LARGE SCALE GENOMIC DNA]</scope>
</reference>
<accession>A0A0N4UW25</accession>
<name>A0A0N4UW25_ENTVE</name>
<sequence length="99" mass="10988">MKGTILHGVVNVYFSWSIILYCMDLVISYPSFEAYAPPVVEYIFLGLGDVVINCDVIVQQVTIPKVPNLRGEGYLQSKKIGIKDSDKEKGIAAAYEGWT</sequence>
<dbReference type="EMBL" id="UXUI01007203">
    <property type="protein sequence ID" value="VDD86237.1"/>
    <property type="molecule type" value="Genomic_DNA"/>
</dbReference>
<organism evidence="4">
    <name type="scientific">Enterobius vermicularis</name>
    <name type="common">Human pinworm</name>
    <dbReference type="NCBI Taxonomy" id="51028"/>
    <lineage>
        <taxon>Eukaryota</taxon>
        <taxon>Metazoa</taxon>
        <taxon>Ecdysozoa</taxon>
        <taxon>Nematoda</taxon>
        <taxon>Chromadorea</taxon>
        <taxon>Rhabditida</taxon>
        <taxon>Spirurina</taxon>
        <taxon>Oxyuridomorpha</taxon>
        <taxon>Oxyuroidea</taxon>
        <taxon>Oxyuridae</taxon>
        <taxon>Enterobius</taxon>
    </lineage>
</organism>
<evidence type="ECO:0000313" key="2">
    <source>
        <dbReference type="EMBL" id="VDD86237.1"/>
    </source>
</evidence>
<dbReference type="Proteomes" id="UP000274131">
    <property type="component" value="Unassembled WGS sequence"/>
</dbReference>
<keyword evidence="1" id="KW-0812">Transmembrane</keyword>
<keyword evidence="3" id="KW-1185">Reference proteome</keyword>
<evidence type="ECO:0000313" key="4">
    <source>
        <dbReference type="WBParaSite" id="EVEC_0000167201-mRNA-1"/>
    </source>
</evidence>
<keyword evidence="1" id="KW-0472">Membrane</keyword>
<evidence type="ECO:0000313" key="3">
    <source>
        <dbReference type="Proteomes" id="UP000274131"/>
    </source>
</evidence>
<gene>
    <name evidence="2" type="ORF">EVEC_LOCUS1380</name>
</gene>
<protein>
    <submittedName>
        <fullName evidence="4">Transmembrane protein</fullName>
    </submittedName>
</protein>